<accession>A0A9P5MQK5</accession>
<evidence type="ECO:0000256" key="4">
    <source>
        <dbReference type="SAM" id="Phobius"/>
    </source>
</evidence>
<dbReference type="Proteomes" id="UP000759537">
    <property type="component" value="Unassembled WGS sequence"/>
</dbReference>
<keyword evidence="4" id="KW-0472">Membrane</keyword>
<protein>
    <submittedName>
        <fullName evidence="6">Alpha/Beta hydrolase protein</fullName>
    </submittedName>
</protein>
<dbReference type="InterPro" id="IPR033140">
    <property type="entry name" value="Lipase_GDXG_put_SER_AS"/>
</dbReference>
<evidence type="ECO:0000256" key="2">
    <source>
        <dbReference type="ARBA" id="ARBA00022801"/>
    </source>
</evidence>
<dbReference type="SUPFAM" id="SSF53474">
    <property type="entry name" value="alpha/beta-Hydrolases"/>
    <property type="match status" value="1"/>
</dbReference>
<evidence type="ECO:0000256" key="3">
    <source>
        <dbReference type="PROSITE-ProRule" id="PRU10038"/>
    </source>
</evidence>
<evidence type="ECO:0000256" key="1">
    <source>
        <dbReference type="ARBA" id="ARBA00010515"/>
    </source>
</evidence>
<evidence type="ECO:0000313" key="7">
    <source>
        <dbReference type="Proteomes" id="UP000759537"/>
    </source>
</evidence>
<organism evidence="6 7">
    <name type="scientific">Russula ochroleuca</name>
    <dbReference type="NCBI Taxonomy" id="152965"/>
    <lineage>
        <taxon>Eukaryota</taxon>
        <taxon>Fungi</taxon>
        <taxon>Dikarya</taxon>
        <taxon>Basidiomycota</taxon>
        <taxon>Agaricomycotina</taxon>
        <taxon>Agaricomycetes</taxon>
        <taxon>Russulales</taxon>
        <taxon>Russulaceae</taxon>
        <taxon>Russula</taxon>
    </lineage>
</organism>
<dbReference type="PANTHER" id="PTHR48081:SF31">
    <property type="entry name" value="STERYL ACETYL HYDROLASE MUG81-RELATED"/>
    <property type="match status" value="1"/>
</dbReference>
<dbReference type="OrthoDB" id="2152029at2759"/>
<reference evidence="6" key="2">
    <citation type="journal article" date="2020" name="Nat. Commun.">
        <title>Large-scale genome sequencing of mycorrhizal fungi provides insights into the early evolution of symbiotic traits.</title>
        <authorList>
            <person name="Miyauchi S."/>
            <person name="Kiss E."/>
            <person name="Kuo A."/>
            <person name="Drula E."/>
            <person name="Kohler A."/>
            <person name="Sanchez-Garcia M."/>
            <person name="Morin E."/>
            <person name="Andreopoulos B."/>
            <person name="Barry K.W."/>
            <person name="Bonito G."/>
            <person name="Buee M."/>
            <person name="Carver A."/>
            <person name="Chen C."/>
            <person name="Cichocki N."/>
            <person name="Clum A."/>
            <person name="Culley D."/>
            <person name="Crous P.W."/>
            <person name="Fauchery L."/>
            <person name="Girlanda M."/>
            <person name="Hayes R.D."/>
            <person name="Keri Z."/>
            <person name="LaButti K."/>
            <person name="Lipzen A."/>
            <person name="Lombard V."/>
            <person name="Magnuson J."/>
            <person name="Maillard F."/>
            <person name="Murat C."/>
            <person name="Nolan M."/>
            <person name="Ohm R.A."/>
            <person name="Pangilinan J."/>
            <person name="Pereira M.F."/>
            <person name="Perotto S."/>
            <person name="Peter M."/>
            <person name="Pfister S."/>
            <person name="Riley R."/>
            <person name="Sitrit Y."/>
            <person name="Stielow J.B."/>
            <person name="Szollosi G."/>
            <person name="Zifcakova L."/>
            <person name="Stursova M."/>
            <person name="Spatafora J.W."/>
            <person name="Tedersoo L."/>
            <person name="Vaario L.M."/>
            <person name="Yamada A."/>
            <person name="Yan M."/>
            <person name="Wang P."/>
            <person name="Xu J."/>
            <person name="Bruns T."/>
            <person name="Baldrian P."/>
            <person name="Vilgalys R."/>
            <person name="Dunand C."/>
            <person name="Henrissat B."/>
            <person name="Grigoriev I.V."/>
            <person name="Hibbett D."/>
            <person name="Nagy L.G."/>
            <person name="Martin F.M."/>
        </authorList>
    </citation>
    <scope>NUCLEOTIDE SEQUENCE</scope>
    <source>
        <strain evidence="6">Prilba</strain>
    </source>
</reference>
<dbReference type="InterPro" id="IPR029058">
    <property type="entry name" value="AB_hydrolase_fold"/>
</dbReference>
<dbReference type="InterPro" id="IPR050300">
    <property type="entry name" value="GDXG_lipolytic_enzyme"/>
</dbReference>
<reference evidence="6" key="1">
    <citation type="submission" date="2019-10" db="EMBL/GenBank/DDBJ databases">
        <authorList>
            <consortium name="DOE Joint Genome Institute"/>
            <person name="Kuo A."/>
            <person name="Miyauchi S."/>
            <person name="Kiss E."/>
            <person name="Drula E."/>
            <person name="Kohler A."/>
            <person name="Sanchez-Garcia M."/>
            <person name="Andreopoulos B."/>
            <person name="Barry K.W."/>
            <person name="Bonito G."/>
            <person name="Buee M."/>
            <person name="Carver A."/>
            <person name="Chen C."/>
            <person name="Cichocki N."/>
            <person name="Clum A."/>
            <person name="Culley D."/>
            <person name="Crous P.W."/>
            <person name="Fauchery L."/>
            <person name="Girlanda M."/>
            <person name="Hayes R."/>
            <person name="Keri Z."/>
            <person name="LaButti K."/>
            <person name="Lipzen A."/>
            <person name="Lombard V."/>
            <person name="Magnuson J."/>
            <person name="Maillard F."/>
            <person name="Morin E."/>
            <person name="Murat C."/>
            <person name="Nolan M."/>
            <person name="Ohm R."/>
            <person name="Pangilinan J."/>
            <person name="Pereira M."/>
            <person name="Perotto S."/>
            <person name="Peter M."/>
            <person name="Riley R."/>
            <person name="Sitrit Y."/>
            <person name="Stielow B."/>
            <person name="Szollosi G."/>
            <person name="Zifcakova L."/>
            <person name="Stursova M."/>
            <person name="Spatafora J.W."/>
            <person name="Tedersoo L."/>
            <person name="Vaario L.-M."/>
            <person name="Yamada A."/>
            <person name="Yan M."/>
            <person name="Wang P."/>
            <person name="Xu J."/>
            <person name="Bruns T."/>
            <person name="Baldrian P."/>
            <person name="Vilgalys R."/>
            <person name="Henrissat B."/>
            <person name="Grigoriev I.V."/>
            <person name="Hibbett D."/>
            <person name="Nagy L.G."/>
            <person name="Martin F.M."/>
        </authorList>
    </citation>
    <scope>NUCLEOTIDE SEQUENCE</scope>
    <source>
        <strain evidence="6">Prilba</strain>
    </source>
</reference>
<sequence>MASPKDDHGDTLPPFSLWHKIRMLSSLLALPFAVAVGVFRENKGRSWRRAAHIASLRFLLGKPRTVLELKLGFMVTTAELYAAWARKSGADVLTDELPEGAALHWIGPRREDRVLLFLHGGAYIFSGRVEYFDMFESFQKEYKGAVGIAMLNYSLAPEHPFPKQLRQTVFAVQHLLDRGVSPSNIIIAGDSAGGNLVLQLASQLLHPHPSLPILRPRQPHPVTDTDTSSLEFPEPFGGMLLISPWTEFNMDTPSFRRNRTRDIIPLHASRLFTDIVRQGITPTLHQHLEPGITPPGWWNGLGRVFPRVLITAGEHEGLVDQIQRMAAVIAEQVQDTTVFILPGGVHEDFIDAYASGEGERGDDYKIVVSWLSASLKL</sequence>
<comment type="caution">
    <text evidence="6">The sequence shown here is derived from an EMBL/GenBank/DDBJ whole genome shotgun (WGS) entry which is preliminary data.</text>
</comment>
<dbReference type="Pfam" id="PF07859">
    <property type="entry name" value="Abhydrolase_3"/>
    <property type="match status" value="1"/>
</dbReference>
<feature type="domain" description="Alpha/beta hydrolase fold-3" evidence="5">
    <location>
        <begin position="115"/>
        <end position="347"/>
    </location>
</feature>
<name>A0A9P5MQK5_9AGAM</name>
<dbReference type="EMBL" id="WHVB01000037">
    <property type="protein sequence ID" value="KAF8467116.1"/>
    <property type="molecule type" value="Genomic_DNA"/>
</dbReference>
<keyword evidence="4" id="KW-0812">Transmembrane</keyword>
<dbReference type="PANTHER" id="PTHR48081">
    <property type="entry name" value="AB HYDROLASE SUPERFAMILY PROTEIN C4A8.06C"/>
    <property type="match status" value="1"/>
</dbReference>
<keyword evidence="2 6" id="KW-0378">Hydrolase</keyword>
<dbReference type="GO" id="GO:0016787">
    <property type="term" value="F:hydrolase activity"/>
    <property type="evidence" value="ECO:0007669"/>
    <property type="project" value="UniProtKB-KW"/>
</dbReference>
<comment type="similarity">
    <text evidence="1">Belongs to the 'GDXG' lipolytic enzyme family.</text>
</comment>
<evidence type="ECO:0000313" key="6">
    <source>
        <dbReference type="EMBL" id="KAF8467116.1"/>
    </source>
</evidence>
<feature type="active site" evidence="3">
    <location>
        <position position="191"/>
    </location>
</feature>
<dbReference type="PROSITE" id="PS01174">
    <property type="entry name" value="LIPASE_GDXG_SER"/>
    <property type="match status" value="1"/>
</dbReference>
<proteinExistence type="inferred from homology"/>
<evidence type="ECO:0000259" key="5">
    <source>
        <dbReference type="Pfam" id="PF07859"/>
    </source>
</evidence>
<dbReference type="Gene3D" id="3.40.50.1820">
    <property type="entry name" value="alpha/beta hydrolase"/>
    <property type="match status" value="1"/>
</dbReference>
<keyword evidence="7" id="KW-1185">Reference proteome</keyword>
<gene>
    <name evidence="6" type="ORF">DFH94DRAFT_299332</name>
</gene>
<dbReference type="InterPro" id="IPR013094">
    <property type="entry name" value="AB_hydrolase_3"/>
</dbReference>
<dbReference type="AlphaFoldDB" id="A0A9P5MQK5"/>
<feature type="transmembrane region" description="Helical" evidence="4">
    <location>
        <begin position="20"/>
        <end position="39"/>
    </location>
</feature>
<keyword evidence="4" id="KW-1133">Transmembrane helix</keyword>